<feature type="binding site" evidence="8">
    <location>
        <begin position="141"/>
        <end position="145"/>
    </location>
    <ligand>
        <name>GTP</name>
        <dbReference type="ChEBI" id="CHEBI:37565"/>
    </ligand>
</feature>
<dbReference type="InterPro" id="IPR027417">
    <property type="entry name" value="P-loop_NTPase"/>
</dbReference>
<dbReference type="Proteomes" id="UP000244180">
    <property type="component" value="Unassembled WGS sequence"/>
</dbReference>
<dbReference type="GO" id="GO:0043024">
    <property type="term" value="F:ribosomal small subunit binding"/>
    <property type="evidence" value="ECO:0007669"/>
    <property type="project" value="TreeGrafter"/>
</dbReference>
<dbReference type="SUPFAM" id="SSF54814">
    <property type="entry name" value="Prokaryotic type KH domain (KH-domain type II)"/>
    <property type="match status" value="1"/>
</dbReference>
<evidence type="ECO:0000256" key="4">
    <source>
        <dbReference type="ARBA" id="ARBA00022741"/>
    </source>
</evidence>
<dbReference type="CDD" id="cd04163">
    <property type="entry name" value="Era"/>
    <property type="match status" value="1"/>
</dbReference>
<feature type="domain" description="Era-type G" evidence="13">
    <location>
        <begin position="86"/>
        <end position="253"/>
    </location>
</feature>
<feature type="region of interest" description="G4" evidence="9">
    <location>
        <begin position="203"/>
        <end position="206"/>
    </location>
</feature>
<feature type="compositionally biased region" description="Basic and acidic residues" evidence="11">
    <location>
        <begin position="1"/>
        <end position="14"/>
    </location>
</feature>
<evidence type="ECO:0000256" key="8">
    <source>
        <dbReference type="HAMAP-Rule" id="MF_00367"/>
    </source>
</evidence>
<dbReference type="AlphaFoldDB" id="A0A2T5GDU9"/>
<dbReference type="GO" id="GO:0005886">
    <property type="term" value="C:plasma membrane"/>
    <property type="evidence" value="ECO:0007669"/>
    <property type="project" value="UniProtKB-SubCell"/>
</dbReference>
<keyword evidence="6 8" id="KW-0342">GTP-binding</keyword>
<evidence type="ECO:0000313" key="15">
    <source>
        <dbReference type="Proteomes" id="UP000244180"/>
    </source>
</evidence>
<feature type="binding site" evidence="8">
    <location>
        <begin position="203"/>
        <end position="206"/>
    </location>
    <ligand>
        <name>GTP</name>
        <dbReference type="ChEBI" id="CHEBI:37565"/>
    </ligand>
</feature>
<comment type="function">
    <text evidence="8">An essential GTPase that binds both GDP and GTP, with rapid nucleotide exchange. Plays a role in 16S rRNA processing and 30S ribosomal subunit biogenesis and possibly also in cell cycle regulation and energy metabolism.</text>
</comment>
<dbReference type="PROSITE" id="PS50823">
    <property type="entry name" value="KH_TYPE_2"/>
    <property type="match status" value="1"/>
</dbReference>
<evidence type="ECO:0000256" key="6">
    <source>
        <dbReference type="ARBA" id="ARBA00023134"/>
    </source>
</evidence>
<dbReference type="GO" id="GO:0000028">
    <property type="term" value="P:ribosomal small subunit assembly"/>
    <property type="evidence" value="ECO:0007669"/>
    <property type="project" value="TreeGrafter"/>
</dbReference>
<feature type="region of interest" description="Disordered" evidence="11">
    <location>
        <begin position="1"/>
        <end position="81"/>
    </location>
</feature>
<keyword evidence="3 8" id="KW-0690">Ribosome biogenesis</keyword>
<dbReference type="NCBIfam" id="TIGR00231">
    <property type="entry name" value="small_GTP"/>
    <property type="match status" value="1"/>
</dbReference>
<feature type="domain" description="KH type-2" evidence="12">
    <location>
        <begin position="284"/>
        <end position="360"/>
    </location>
</feature>
<evidence type="ECO:0000256" key="2">
    <source>
        <dbReference type="ARBA" id="ARBA00020484"/>
    </source>
</evidence>
<organism evidence="14 15">
    <name type="scientific">Hydrogenibacillus schlegelii</name>
    <name type="common">Bacillus schlegelii</name>
    <dbReference type="NCBI Taxonomy" id="1484"/>
    <lineage>
        <taxon>Bacteria</taxon>
        <taxon>Bacillati</taxon>
        <taxon>Bacillota</taxon>
        <taxon>Bacilli</taxon>
        <taxon>Bacillales</taxon>
        <taxon>Bacillales Family X. Incertae Sedis</taxon>
        <taxon>Hydrogenibacillus</taxon>
    </lineage>
</organism>
<sequence>MADGPNERELKREAASFAAESGSDGSVAREEGAPPKIGAEPPLSGGAAAPGWDARGTATEAVRPDAASGGPSETGAPAEGGTRAFRSGFVAIIGRPNVGKSTLLNAFLGAKVAIVSPKPQTTRNRIRGVLTEDRGQIIFIDTPGIHRPRTELGRRMVDYAYGTLREVDAVLVVMDASAGIRPEDREIVARLPRERERVYLLINKVDLVRKATLLPLLEEARTLYPFREFIPVSAVTGENLRSVLDVLFRDLPEGPAFYPPDVRSDHPETFVAQEIIREKILHLTEEEVPHSVAIVVEGWEEKPAIIVVRATIVVERASQKGILIGKGGRMLKEIGRLAREELEAIFGTRFYLELWVKVREDWRNRPGLLHHLGYRREP</sequence>
<evidence type="ECO:0000259" key="12">
    <source>
        <dbReference type="PROSITE" id="PS50823"/>
    </source>
</evidence>
<keyword evidence="8" id="KW-0699">rRNA-binding</keyword>
<feature type="binding site" evidence="8">
    <location>
        <begin position="94"/>
        <end position="101"/>
    </location>
    <ligand>
        <name>GTP</name>
        <dbReference type="ChEBI" id="CHEBI:37565"/>
    </ligand>
</feature>
<dbReference type="Pfam" id="PF07650">
    <property type="entry name" value="KH_2"/>
    <property type="match status" value="1"/>
</dbReference>
<feature type="region of interest" description="G5" evidence="9">
    <location>
        <begin position="232"/>
        <end position="234"/>
    </location>
</feature>
<accession>A0A2T5GDU9</accession>
<dbReference type="GO" id="GO:0070181">
    <property type="term" value="F:small ribosomal subunit rRNA binding"/>
    <property type="evidence" value="ECO:0007669"/>
    <property type="project" value="UniProtKB-UniRule"/>
</dbReference>
<evidence type="ECO:0000256" key="1">
    <source>
        <dbReference type="ARBA" id="ARBA00007921"/>
    </source>
</evidence>
<evidence type="ECO:0000259" key="13">
    <source>
        <dbReference type="PROSITE" id="PS51713"/>
    </source>
</evidence>
<dbReference type="GO" id="GO:0003924">
    <property type="term" value="F:GTPase activity"/>
    <property type="evidence" value="ECO:0007669"/>
    <property type="project" value="UniProtKB-UniRule"/>
</dbReference>
<comment type="subcellular location">
    <subcellularLocation>
        <location evidence="8">Cytoplasm</location>
    </subcellularLocation>
    <subcellularLocation>
        <location evidence="8">Cell membrane</location>
        <topology evidence="8">Peripheral membrane protein</topology>
    </subcellularLocation>
</comment>
<comment type="subunit">
    <text evidence="8">Monomer.</text>
</comment>
<comment type="caution">
    <text evidence="14">The sequence shown here is derived from an EMBL/GenBank/DDBJ whole genome shotgun (WGS) entry which is preliminary data.</text>
</comment>
<comment type="similarity">
    <text evidence="1 8 9 10">Belongs to the TRAFAC class TrmE-Era-EngA-EngB-Septin-like GTPase superfamily. Era GTPase family.</text>
</comment>
<gene>
    <name evidence="8" type="primary">era</name>
    <name evidence="14" type="ORF">HSCHL_0271</name>
</gene>
<reference evidence="14 15" key="1">
    <citation type="submission" date="2017-08" db="EMBL/GenBank/DDBJ databases">
        <title>Burning lignite coal seam in the remote Altai Mountains harbors a hydrogen-driven thermophilic microbial community.</title>
        <authorList>
            <person name="Kadnikov V.V."/>
            <person name="Mardanov A.V."/>
            <person name="Ivasenko D."/>
            <person name="Beletsky A.V."/>
            <person name="Karnachuk O.V."/>
            <person name="Ravin N.V."/>
        </authorList>
    </citation>
    <scope>NUCLEOTIDE SEQUENCE [LARGE SCALE GENOMIC DNA]</scope>
    <source>
        <strain evidence="14">AL33</strain>
    </source>
</reference>
<dbReference type="InterPro" id="IPR004044">
    <property type="entry name" value="KH_dom_type_2"/>
</dbReference>
<dbReference type="FunFam" id="3.40.50.300:FF:000094">
    <property type="entry name" value="GTPase Era"/>
    <property type="match status" value="1"/>
</dbReference>
<dbReference type="InterPro" id="IPR006073">
    <property type="entry name" value="GTP-bd"/>
</dbReference>
<feature type="region of interest" description="G2" evidence="9">
    <location>
        <begin position="120"/>
        <end position="124"/>
    </location>
</feature>
<evidence type="ECO:0000256" key="7">
    <source>
        <dbReference type="ARBA" id="ARBA00023136"/>
    </source>
</evidence>
<dbReference type="Pfam" id="PF01926">
    <property type="entry name" value="MMR_HSR1"/>
    <property type="match status" value="1"/>
</dbReference>
<evidence type="ECO:0000256" key="9">
    <source>
        <dbReference type="PROSITE-ProRule" id="PRU01050"/>
    </source>
</evidence>
<feature type="region of interest" description="G3" evidence="9">
    <location>
        <begin position="141"/>
        <end position="144"/>
    </location>
</feature>
<dbReference type="HAMAP" id="MF_00367">
    <property type="entry name" value="GTPase_Era"/>
    <property type="match status" value="1"/>
</dbReference>
<keyword evidence="7 8" id="KW-0472">Membrane</keyword>
<dbReference type="GO" id="GO:0005525">
    <property type="term" value="F:GTP binding"/>
    <property type="evidence" value="ECO:0007669"/>
    <property type="project" value="UniProtKB-UniRule"/>
</dbReference>
<dbReference type="RefSeq" id="WP_338066060.1">
    <property type="nucleotide sequence ID" value="NZ_PEBV01000004.1"/>
</dbReference>
<evidence type="ECO:0000256" key="11">
    <source>
        <dbReference type="SAM" id="MobiDB-lite"/>
    </source>
</evidence>
<dbReference type="InterPro" id="IPR005662">
    <property type="entry name" value="GTPase_Era-like"/>
</dbReference>
<dbReference type="PRINTS" id="PR00449">
    <property type="entry name" value="RASTRNSFRMNG"/>
</dbReference>
<dbReference type="InterPro" id="IPR015946">
    <property type="entry name" value="KH_dom-like_a/b"/>
</dbReference>
<dbReference type="InterPro" id="IPR005225">
    <property type="entry name" value="Small_GTP-bd"/>
</dbReference>
<dbReference type="PANTHER" id="PTHR42698:SF1">
    <property type="entry name" value="GTPASE ERA, MITOCHONDRIAL"/>
    <property type="match status" value="1"/>
</dbReference>
<dbReference type="NCBIfam" id="TIGR00436">
    <property type="entry name" value="era"/>
    <property type="match status" value="1"/>
</dbReference>
<dbReference type="GO" id="GO:0005829">
    <property type="term" value="C:cytosol"/>
    <property type="evidence" value="ECO:0007669"/>
    <property type="project" value="TreeGrafter"/>
</dbReference>
<dbReference type="FunFam" id="3.30.300.20:FF:000003">
    <property type="entry name" value="GTPase Era"/>
    <property type="match status" value="1"/>
</dbReference>
<keyword evidence="5 8" id="KW-0694">RNA-binding</keyword>
<dbReference type="InterPro" id="IPR030388">
    <property type="entry name" value="G_ERA_dom"/>
</dbReference>
<dbReference type="CDD" id="cd22534">
    <property type="entry name" value="KH-II_Era"/>
    <property type="match status" value="1"/>
</dbReference>
<keyword evidence="4 8" id="KW-0547">Nucleotide-binding</keyword>
<protein>
    <recommendedName>
        <fullName evidence="2 8">GTPase Era</fullName>
    </recommendedName>
</protein>
<dbReference type="InterPro" id="IPR009019">
    <property type="entry name" value="KH_sf_prok-type"/>
</dbReference>
<dbReference type="PANTHER" id="PTHR42698">
    <property type="entry name" value="GTPASE ERA"/>
    <property type="match status" value="1"/>
</dbReference>
<dbReference type="Gene3D" id="3.40.50.300">
    <property type="entry name" value="P-loop containing nucleotide triphosphate hydrolases"/>
    <property type="match status" value="1"/>
</dbReference>
<evidence type="ECO:0000313" key="14">
    <source>
        <dbReference type="EMBL" id="PTQ54352.1"/>
    </source>
</evidence>
<dbReference type="PROSITE" id="PS51713">
    <property type="entry name" value="G_ERA"/>
    <property type="match status" value="1"/>
</dbReference>
<keyword evidence="8" id="KW-0963">Cytoplasm</keyword>
<proteinExistence type="inferred from homology"/>
<dbReference type="SUPFAM" id="SSF52540">
    <property type="entry name" value="P-loop containing nucleoside triphosphate hydrolases"/>
    <property type="match status" value="1"/>
</dbReference>
<evidence type="ECO:0000256" key="3">
    <source>
        <dbReference type="ARBA" id="ARBA00022517"/>
    </source>
</evidence>
<dbReference type="EMBL" id="PEBV01000004">
    <property type="protein sequence ID" value="PTQ54352.1"/>
    <property type="molecule type" value="Genomic_DNA"/>
</dbReference>
<dbReference type="Gene3D" id="3.30.300.20">
    <property type="match status" value="1"/>
</dbReference>
<evidence type="ECO:0000256" key="5">
    <source>
        <dbReference type="ARBA" id="ARBA00022884"/>
    </source>
</evidence>
<evidence type="ECO:0000256" key="10">
    <source>
        <dbReference type="RuleBase" id="RU003761"/>
    </source>
</evidence>
<name>A0A2T5GDU9_HYDSH</name>
<keyword evidence="8" id="KW-1003">Cell membrane</keyword>
<feature type="region of interest" description="G1" evidence="9">
    <location>
        <begin position="94"/>
        <end position="101"/>
    </location>
</feature>
<dbReference type="NCBIfam" id="NF000908">
    <property type="entry name" value="PRK00089.1"/>
    <property type="match status" value="1"/>
</dbReference>